<sequence>MDLQLANKTALVTGSTAGIGLEIARRLALEGAEVLICGRSQQKLDAAVAEIGANVRAVQADPATGEGAALLTQAVPEIDILVNNLGIYESKPFDAISDEDWRRFFDVNVLSGARLARHYLPGMMKRNWGRVIFIASDSALVIPSDMIHYGMTKTAQLAISRGLAGTTKGTRVTVNAVLPGTTRSAGIEDFMRSVASNPDLAPEEMEREYFAKERPSSLIQRMIEPEEVASLVAYVASPLSAATNGAALRVDGGITPTII</sequence>
<evidence type="ECO:0000313" key="2">
    <source>
        <dbReference type="EMBL" id="ANN78168.1"/>
    </source>
</evidence>
<dbReference type="Gene3D" id="3.40.50.720">
    <property type="entry name" value="NAD(P)-binding Rossmann-like Domain"/>
    <property type="match status" value="1"/>
</dbReference>
<dbReference type="KEGG" id="bfz:BAU07_14635"/>
<dbReference type="InterPro" id="IPR036291">
    <property type="entry name" value="NAD(P)-bd_dom_sf"/>
</dbReference>
<dbReference type="InterPro" id="IPR050259">
    <property type="entry name" value="SDR"/>
</dbReference>
<dbReference type="RefSeq" id="WP_066659029.1">
    <property type="nucleotide sequence ID" value="NZ_CBCSCL010000009.1"/>
</dbReference>
<dbReference type="OrthoDB" id="9786435at2"/>
<dbReference type="PANTHER" id="PTHR42879:SF2">
    <property type="entry name" value="3-OXOACYL-[ACYL-CARRIER-PROTEIN] REDUCTASE FABG"/>
    <property type="match status" value="1"/>
</dbReference>
<evidence type="ECO:0000256" key="1">
    <source>
        <dbReference type="ARBA" id="ARBA00006484"/>
    </source>
</evidence>
<dbReference type="PRINTS" id="PR00081">
    <property type="entry name" value="GDHRDH"/>
</dbReference>
<dbReference type="CDD" id="cd05233">
    <property type="entry name" value="SDR_c"/>
    <property type="match status" value="1"/>
</dbReference>
<evidence type="ECO:0000313" key="3">
    <source>
        <dbReference type="Proteomes" id="UP000091926"/>
    </source>
</evidence>
<dbReference type="EMBL" id="CP016172">
    <property type="protein sequence ID" value="ANN78168.1"/>
    <property type="molecule type" value="Genomic_DNA"/>
</dbReference>
<keyword evidence="3" id="KW-1185">Reference proteome</keyword>
<comment type="similarity">
    <text evidence="1">Belongs to the short-chain dehydrogenases/reductases (SDR) family.</text>
</comment>
<reference evidence="2 3" key="1">
    <citation type="submission" date="2016-06" db="EMBL/GenBank/DDBJ databases">
        <title>Complete genome sequences of Bordetella bronchialis and Bordetella flabilis.</title>
        <authorList>
            <person name="LiPuma J.J."/>
            <person name="Spilker T."/>
        </authorList>
    </citation>
    <scope>NUCLEOTIDE SEQUENCE [LARGE SCALE GENOMIC DNA]</scope>
    <source>
        <strain evidence="2 3">AU10664</strain>
    </source>
</reference>
<dbReference type="AlphaFoldDB" id="A0A193GEY8"/>
<dbReference type="Proteomes" id="UP000091926">
    <property type="component" value="Chromosome"/>
</dbReference>
<dbReference type="Pfam" id="PF00106">
    <property type="entry name" value="adh_short"/>
    <property type="match status" value="1"/>
</dbReference>
<dbReference type="SUPFAM" id="SSF51735">
    <property type="entry name" value="NAD(P)-binding Rossmann-fold domains"/>
    <property type="match status" value="1"/>
</dbReference>
<proteinExistence type="inferred from homology"/>
<dbReference type="STRING" id="463014.BAU07_14635"/>
<name>A0A193GEY8_9BORD</name>
<dbReference type="InterPro" id="IPR002347">
    <property type="entry name" value="SDR_fam"/>
</dbReference>
<gene>
    <name evidence="2" type="ORF">BAU07_14635</name>
</gene>
<organism evidence="2 3">
    <name type="scientific">Bordetella flabilis</name>
    <dbReference type="NCBI Taxonomy" id="463014"/>
    <lineage>
        <taxon>Bacteria</taxon>
        <taxon>Pseudomonadati</taxon>
        <taxon>Pseudomonadota</taxon>
        <taxon>Betaproteobacteria</taxon>
        <taxon>Burkholderiales</taxon>
        <taxon>Alcaligenaceae</taxon>
        <taxon>Bordetella</taxon>
    </lineage>
</organism>
<dbReference type="FunFam" id="3.40.50.720:FF:000084">
    <property type="entry name" value="Short-chain dehydrogenase reductase"/>
    <property type="match status" value="1"/>
</dbReference>
<protein>
    <submittedName>
        <fullName evidence="2">Oxidoreductase</fullName>
    </submittedName>
</protein>
<accession>A0A193GEY8</accession>
<dbReference type="PANTHER" id="PTHR42879">
    <property type="entry name" value="3-OXOACYL-(ACYL-CARRIER-PROTEIN) REDUCTASE"/>
    <property type="match status" value="1"/>
</dbReference>